<dbReference type="EnsemblMetazoa" id="ACUA013533-RA">
    <property type="protein sequence ID" value="ACUA013533-PA"/>
    <property type="gene ID" value="ACUA013533"/>
</dbReference>
<dbReference type="Gene3D" id="2.30.29.30">
    <property type="entry name" value="Pleckstrin-homology domain (PH domain)/Phosphotyrosine-binding domain (PTB)"/>
    <property type="match status" value="1"/>
</dbReference>
<feature type="compositionally biased region" description="Low complexity" evidence="1">
    <location>
        <begin position="84"/>
        <end position="107"/>
    </location>
</feature>
<dbReference type="Proteomes" id="UP000075883">
    <property type="component" value="Unassembled WGS sequence"/>
</dbReference>
<dbReference type="AlphaFoldDB" id="A0A182MAJ3"/>
<protein>
    <submittedName>
        <fullName evidence="2">Uncharacterized protein</fullName>
    </submittedName>
</protein>
<name>A0A182MAJ3_9DIPT</name>
<dbReference type="EMBL" id="AXCM01000718">
    <property type="status" value="NOT_ANNOTATED_CDS"/>
    <property type="molecule type" value="Genomic_DNA"/>
</dbReference>
<keyword evidence="3" id="KW-1185">Reference proteome</keyword>
<proteinExistence type="predicted"/>
<sequence length="265" mass="28798">MRRLFDPVASDSTTSSPLPPILETEYPPGTSAPSTEPGATKKRSRPRPIPRPLDHHDVHDVDADDDDDDFDDLDVDREIRSSRTRAPTPRSTASKGRSASLVTTTTTLGGGTGGRLFGAAGSLGNLHVITTTTAGGVVTRNYFFAQSHGTKSKALAHFRDGAADTTEPLVREGELHVKVTLIDGKRSADRSWRTVHAELRGHHLKLSLVREGKNSNQLNCEPPVTQNPFAPVNAAQNRRVKGLHCRPSLPNPSRVIFINKKIKIC</sequence>
<accession>A0A182MAJ3</accession>
<reference evidence="2" key="2">
    <citation type="submission" date="2020-05" db="UniProtKB">
        <authorList>
            <consortium name="EnsemblMetazoa"/>
        </authorList>
    </citation>
    <scope>IDENTIFICATION</scope>
    <source>
        <strain evidence="2">A-37</strain>
    </source>
</reference>
<organism evidence="2 3">
    <name type="scientific">Anopheles culicifacies</name>
    <dbReference type="NCBI Taxonomy" id="139723"/>
    <lineage>
        <taxon>Eukaryota</taxon>
        <taxon>Metazoa</taxon>
        <taxon>Ecdysozoa</taxon>
        <taxon>Arthropoda</taxon>
        <taxon>Hexapoda</taxon>
        <taxon>Insecta</taxon>
        <taxon>Pterygota</taxon>
        <taxon>Neoptera</taxon>
        <taxon>Endopterygota</taxon>
        <taxon>Diptera</taxon>
        <taxon>Nematocera</taxon>
        <taxon>Culicoidea</taxon>
        <taxon>Culicidae</taxon>
        <taxon>Anophelinae</taxon>
        <taxon>Anopheles</taxon>
        <taxon>culicifacies species complex</taxon>
    </lineage>
</organism>
<evidence type="ECO:0000256" key="1">
    <source>
        <dbReference type="SAM" id="MobiDB-lite"/>
    </source>
</evidence>
<dbReference type="InterPro" id="IPR011993">
    <property type="entry name" value="PH-like_dom_sf"/>
</dbReference>
<feature type="compositionally biased region" description="Acidic residues" evidence="1">
    <location>
        <begin position="62"/>
        <end position="75"/>
    </location>
</feature>
<evidence type="ECO:0000313" key="2">
    <source>
        <dbReference type="EnsemblMetazoa" id="ACUA013533-PA"/>
    </source>
</evidence>
<feature type="region of interest" description="Disordered" evidence="1">
    <location>
        <begin position="1"/>
        <end position="107"/>
    </location>
</feature>
<reference evidence="3" key="1">
    <citation type="submission" date="2013-09" db="EMBL/GenBank/DDBJ databases">
        <title>The Genome Sequence of Anopheles culicifacies species A.</title>
        <authorList>
            <consortium name="The Broad Institute Genomics Platform"/>
            <person name="Neafsey D.E."/>
            <person name="Besansky N."/>
            <person name="Howell P."/>
            <person name="Walton C."/>
            <person name="Young S.K."/>
            <person name="Zeng Q."/>
            <person name="Gargeya S."/>
            <person name="Fitzgerald M."/>
            <person name="Haas B."/>
            <person name="Abouelleil A."/>
            <person name="Allen A.W."/>
            <person name="Alvarado L."/>
            <person name="Arachchi H.M."/>
            <person name="Berlin A.M."/>
            <person name="Chapman S.B."/>
            <person name="Gainer-Dewar J."/>
            <person name="Goldberg J."/>
            <person name="Griggs A."/>
            <person name="Gujja S."/>
            <person name="Hansen M."/>
            <person name="Howarth C."/>
            <person name="Imamovic A."/>
            <person name="Ireland A."/>
            <person name="Larimer J."/>
            <person name="McCowan C."/>
            <person name="Murphy C."/>
            <person name="Pearson M."/>
            <person name="Poon T.W."/>
            <person name="Priest M."/>
            <person name="Roberts A."/>
            <person name="Saif S."/>
            <person name="Shea T."/>
            <person name="Sisk P."/>
            <person name="Sykes S."/>
            <person name="Wortman J."/>
            <person name="Nusbaum C."/>
            <person name="Birren B."/>
        </authorList>
    </citation>
    <scope>NUCLEOTIDE SEQUENCE [LARGE SCALE GENOMIC DNA]</scope>
    <source>
        <strain evidence="3">A-37</strain>
    </source>
</reference>
<feature type="compositionally biased region" description="Basic and acidic residues" evidence="1">
    <location>
        <begin position="52"/>
        <end position="61"/>
    </location>
</feature>
<dbReference type="STRING" id="139723.A0A182MAJ3"/>
<dbReference type="VEuPathDB" id="VectorBase:ACUA013533"/>
<evidence type="ECO:0000313" key="3">
    <source>
        <dbReference type="Proteomes" id="UP000075883"/>
    </source>
</evidence>